<keyword evidence="2" id="KW-1185">Reference proteome</keyword>
<dbReference type="EMBL" id="ON169972">
    <property type="protein sequence ID" value="UPW35983.1"/>
    <property type="molecule type" value="Genomic_DNA"/>
</dbReference>
<organism evidence="1 2">
    <name type="scientific">Pseudomonas phage EM</name>
    <dbReference type="NCBI Taxonomy" id="2936914"/>
    <lineage>
        <taxon>Viruses</taxon>
        <taxon>Duplodnaviria</taxon>
        <taxon>Heunggongvirae</taxon>
        <taxon>Uroviricota</taxon>
        <taxon>Caudoviricetes</taxon>
        <taxon>Vandenendeviridae</taxon>
        <taxon>Skurskavirinae</taxon>
        <taxon>Baldwinvirus</taxon>
        <taxon>Baldwinvirus EM</taxon>
    </lineage>
</organism>
<proteinExistence type="predicted"/>
<evidence type="ECO:0000313" key="1">
    <source>
        <dbReference type="EMBL" id="UPW35983.1"/>
    </source>
</evidence>
<evidence type="ECO:0000313" key="2">
    <source>
        <dbReference type="Proteomes" id="UP000831536"/>
    </source>
</evidence>
<protein>
    <submittedName>
        <fullName evidence="1">Uncharacterized protein</fullName>
    </submittedName>
</protein>
<reference evidence="1" key="1">
    <citation type="journal article" date="2022" name="J. Appl. Microbiol.">
        <title>Bacteriophage-Antibiotic Combinations Against Multidrug-Resistant Pseudomonas aeruginosa.</title>
        <authorList>
            <person name="Holger D."/>
            <person name="Lev K.L."/>
            <person name="Kebriaei R."/>
            <person name="Morrisette T."/>
            <person name="Shah R."/>
            <person name="Alexander J."/>
            <person name="Lehman S.M."/>
            <person name="Rybak M.J."/>
        </authorList>
    </citation>
    <scope>NUCLEOTIDE SEQUENCE</scope>
</reference>
<accession>A0AAE9HID3</accession>
<gene>
    <name evidence="1" type="ORF">EM_198</name>
</gene>
<name>A0AAE9HID3_9CAUD</name>
<sequence>MSQIKIQGYIITEIKVNHCAHLRKGQTIAARDAKSTAKWTEFLIERGYSATEAAQIFADAYDMAILELEAK</sequence>
<dbReference type="Proteomes" id="UP000831536">
    <property type="component" value="Segment"/>
</dbReference>